<evidence type="ECO:0000313" key="2">
    <source>
        <dbReference type="Proteomes" id="UP000827872"/>
    </source>
</evidence>
<organism evidence="1 2">
    <name type="scientific">Sphaerodactylus townsendi</name>
    <dbReference type="NCBI Taxonomy" id="933632"/>
    <lineage>
        <taxon>Eukaryota</taxon>
        <taxon>Metazoa</taxon>
        <taxon>Chordata</taxon>
        <taxon>Craniata</taxon>
        <taxon>Vertebrata</taxon>
        <taxon>Euteleostomi</taxon>
        <taxon>Lepidosauria</taxon>
        <taxon>Squamata</taxon>
        <taxon>Bifurcata</taxon>
        <taxon>Gekkota</taxon>
        <taxon>Sphaerodactylidae</taxon>
        <taxon>Sphaerodactylus</taxon>
    </lineage>
</organism>
<protein>
    <submittedName>
        <fullName evidence="1">Uncharacterized protein</fullName>
    </submittedName>
</protein>
<dbReference type="Proteomes" id="UP000827872">
    <property type="component" value="Linkage Group LG01"/>
</dbReference>
<comment type="caution">
    <text evidence="1">The sequence shown here is derived from an EMBL/GenBank/DDBJ whole genome shotgun (WGS) entry which is preliminary data.</text>
</comment>
<evidence type="ECO:0000313" key="1">
    <source>
        <dbReference type="EMBL" id="KAH8016556.1"/>
    </source>
</evidence>
<keyword evidence="2" id="KW-1185">Reference proteome</keyword>
<accession>A0ACB8GAE2</accession>
<reference evidence="1" key="1">
    <citation type="submission" date="2021-08" db="EMBL/GenBank/DDBJ databases">
        <title>The first chromosome-level gecko genome reveals the dynamic sex chromosomes of Neotropical dwarf geckos (Sphaerodactylidae: Sphaerodactylus).</title>
        <authorList>
            <person name="Pinto B.J."/>
            <person name="Keating S.E."/>
            <person name="Gamble T."/>
        </authorList>
    </citation>
    <scope>NUCLEOTIDE SEQUENCE</scope>
    <source>
        <strain evidence="1">TG3544</strain>
    </source>
</reference>
<dbReference type="EMBL" id="CM037614">
    <property type="protein sequence ID" value="KAH8016556.1"/>
    <property type="molecule type" value="Genomic_DNA"/>
</dbReference>
<name>A0ACB8GAE2_9SAUR</name>
<sequence length="138" mass="16089">MSLEYFNFLHMSWQSPADFLFGLLYWNIPGSMSRFCGFFGFRSPSTRRLPLREELWPPFVSPTAPTEALFLSGQVFYGFPTWRRGAYLTSRNSGSLLVGPIMLWHCCSTPFSYILLKIKQRYRQYFCTALDIQTKVPT</sequence>
<proteinExistence type="predicted"/>
<gene>
    <name evidence="1" type="ORF">K3G42_019618</name>
</gene>